<dbReference type="Proteomes" id="UP000694380">
    <property type="component" value="Chromosome 2"/>
</dbReference>
<dbReference type="Ensembl" id="ENSCPBT00000036078.1">
    <property type="protein sequence ID" value="ENSCPBP00000030647.1"/>
    <property type="gene ID" value="ENSCPBG00000021562.1"/>
</dbReference>
<organism evidence="2 3">
    <name type="scientific">Chrysemys picta bellii</name>
    <name type="common">Western painted turtle</name>
    <name type="synonym">Emys bellii</name>
    <dbReference type="NCBI Taxonomy" id="8478"/>
    <lineage>
        <taxon>Eukaryota</taxon>
        <taxon>Metazoa</taxon>
        <taxon>Chordata</taxon>
        <taxon>Craniata</taxon>
        <taxon>Vertebrata</taxon>
        <taxon>Euteleostomi</taxon>
        <taxon>Archelosauria</taxon>
        <taxon>Testudinata</taxon>
        <taxon>Testudines</taxon>
        <taxon>Cryptodira</taxon>
        <taxon>Durocryptodira</taxon>
        <taxon>Testudinoidea</taxon>
        <taxon>Emydidae</taxon>
        <taxon>Chrysemys</taxon>
    </lineage>
</organism>
<feature type="compositionally biased region" description="Gly residues" evidence="1">
    <location>
        <begin position="66"/>
        <end position="75"/>
    </location>
</feature>
<sequence>LAPTLTQGVGEGSGWGCGFQDRARNEDVGSVVGPGMRGLGCRMRLQAGTRGWGTGEGAGSRREIGSGRGLRAGTVGWGAGSGREFGCGRGLRAGEQEGGERCRLRDALTSGSFPEAATCPWAPR</sequence>
<reference evidence="2" key="2">
    <citation type="submission" date="2025-08" db="UniProtKB">
        <authorList>
            <consortium name="Ensembl"/>
        </authorList>
    </citation>
    <scope>IDENTIFICATION</scope>
</reference>
<protein>
    <submittedName>
        <fullName evidence="2">Uncharacterized protein</fullName>
    </submittedName>
</protein>
<reference evidence="2" key="1">
    <citation type="journal article" date="2015" name="Genome Biol. Evol.">
        <title>Physical Mapping and Refinement of the Painted Turtle Genome (Chrysemys picta) Inform Amniote Genome Evolution and Challenge Turtle-Bird Chromosomal Conservation.</title>
        <authorList>
            <person name="Badenhorst D."/>
            <person name="Hillier L.W."/>
            <person name="Literman R."/>
            <person name="Montiel E.E."/>
            <person name="Radhakrishnan S."/>
            <person name="Shen Y."/>
            <person name="Minx P."/>
            <person name="Janes D.E."/>
            <person name="Warren W.C."/>
            <person name="Edwards S.V."/>
            <person name="Valenzuela N."/>
        </authorList>
    </citation>
    <scope>NUCLEOTIDE SEQUENCE [LARGE SCALE GENOMIC DNA]</scope>
</reference>
<accession>A0A8C3I9V8</accession>
<evidence type="ECO:0000313" key="2">
    <source>
        <dbReference type="Ensembl" id="ENSCPBP00000030647.1"/>
    </source>
</evidence>
<feature type="region of interest" description="Disordered" evidence="1">
    <location>
        <begin position="50"/>
        <end position="75"/>
    </location>
</feature>
<dbReference type="AlphaFoldDB" id="A0A8C3I9V8"/>
<reference evidence="2" key="3">
    <citation type="submission" date="2025-09" db="UniProtKB">
        <authorList>
            <consortium name="Ensembl"/>
        </authorList>
    </citation>
    <scope>IDENTIFICATION</scope>
</reference>
<keyword evidence="3" id="KW-1185">Reference proteome</keyword>
<proteinExistence type="predicted"/>
<name>A0A8C3I9V8_CHRPI</name>
<evidence type="ECO:0000313" key="3">
    <source>
        <dbReference type="Proteomes" id="UP000694380"/>
    </source>
</evidence>
<evidence type="ECO:0000256" key="1">
    <source>
        <dbReference type="SAM" id="MobiDB-lite"/>
    </source>
</evidence>